<dbReference type="EMBL" id="FPAS01000004">
    <property type="protein sequence ID" value="SFT79802.1"/>
    <property type="molecule type" value="Genomic_DNA"/>
</dbReference>
<name>A0A1I7AY38_9FLAO</name>
<accession>A0A1I7AY38</accession>
<evidence type="ECO:0000313" key="5">
    <source>
        <dbReference type="Proteomes" id="UP000236454"/>
    </source>
</evidence>
<dbReference type="Pfam" id="PF01458">
    <property type="entry name" value="SUFBD_core"/>
    <property type="match status" value="1"/>
</dbReference>
<comment type="similarity">
    <text evidence="1">Belongs to the iron-sulfur cluster assembly SufBD family.</text>
</comment>
<organism evidence="4 5">
    <name type="scientific">Lishizhenia tianjinensis</name>
    <dbReference type="NCBI Taxonomy" id="477690"/>
    <lineage>
        <taxon>Bacteria</taxon>
        <taxon>Pseudomonadati</taxon>
        <taxon>Bacteroidota</taxon>
        <taxon>Flavobacteriia</taxon>
        <taxon>Flavobacteriales</taxon>
        <taxon>Crocinitomicaceae</taxon>
        <taxon>Lishizhenia</taxon>
    </lineage>
</organism>
<dbReference type="STRING" id="477690.SAMN05216474_2388"/>
<dbReference type="SUPFAM" id="SSF101960">
    <property type="entry name" value="Stabilizer of iron transporter SufD"/>
    <property type="match status" value="1"/>
</dbReference>
<evidence type="ECO:0000256" key="1">
    <source>
        <dbReference type="ARBA" id="ARBA00043967"/>
    </source>
</evidence>
<evidence type="ECO:0000313" key="4">
    <source>
        <dbReference type="EMBL" id="SFT79802.1"/>
    </source>
</evidence>
<evidence type="ECO:0000259" key="2">
    <source>
        <dbReference type="Pfam" id="PF01458"/>
    </source>
</evidence>
<dbReference type="GO" id="GO:0016226">
    <property type="term" value="P:iron-sulfur cluster assembly"/>
    <property type="evidence" value="ECO:0007669"/>
    <property type="project" value="InterPro"/>
</dbReference>
<gene>
    <name evidence="4" type="ORF">SAMN05216474_2388</name>
</gene>
<evidence type="ECO:0000259" key="3">
    <source>
        <dbReference type="Pfam" id="PF19295"/>
    </source>
</evidence>
<dbReference type="AlphaFoldDB" id="A0A1I7AY38"/>
<sequence length="418" mass="46619">MEIAQENKVLQFVENLSVGSDLPTYRAMAKDALAGMDFPTTRVEDWKYTRVTRITKQNYKSVEATADASAYRIPALNANVMVFVNGFYDAAQSSIEAQEGVTISAVADMDLEDYLDKLDSIDENVFSLINKAYYTGGAFVRVEKKVVAAKPLHIIHITTGEGVIANTRHFIDVDQSAEMEVVCTHHSVNAAESFSNVVLEGSVGVNAGLKVHKLQLEELDMFHISTENFIQEKDARFDINTITLGGLLVRNGLNILVDGENCDTMLNGVYLTKEKQLVDNHTFVDHLQAHCVSDEMYKGVVDDKSKAVFNGKVIVREDSQKIEAFQANGNVLLSRDAEVNAKPELEIYADDVKCSHGCTIGQLDEDGIFYLRARGLGKKSAEQLMTQAFIGEVIERVKNETVQDYIYTQFEERFGWVR</sequence>
<dbReference type="InterPro" id="IPR011542">
    <property type="entry name" value="SUF_FeS_clus_asmbl_SufD"/>
</dbReference>
<feature type="domain" description="SUF system FeS cluster assembly SufBD core" evidence="2">
    <location>
        <begin position="157"/>
        <end position="389"/>
    </location>
</feature>
<feature type="domain" description="SUF system FeS cluster assembly SufBD N-terminal" evidence="3">
    <location>
        <begin position="22"/>
        <end position="154"/>
    </location>
</feature>
<dbReference type="InterPro" id="IPR000825">
    <property type="entry name" value="SUF_FeS_clus_asmbl_SufBD_core"/>
</dbReference>
<dbReference type="InterPro" id="IPR037284">
    <property type="entry name" value="SUF_FeS_clus_asmbl_SufBD_sf"/>
</dbReference>
<dbReference type="InterPro" id="IPR045595">
    <property type="entry name" value="SufBD_N"/>
</dbReference>
<reference evidence="4 5" key="1">
    <citation type="submission" date="2016-10" db="EMBL/GenBank/DDBJ databases">
        <authorList>
            <person name="de Groot N.N."/>
        </authorList>
    </citation>
    <scope>NUCLEOTIDE SEQUENCE [LARGE SCALE GENOMIC DNA]</scope>
    <source>
        <strain evidence="4 5">CGMCC 1.7005</strain>
    </source>
</reference>
<dbReference type="RefSeq" id="WP_090250205.1">
    <property type="nucleotide sequence ID" value="NZ_FPAS01000004.1"/>
</dbReference>
<protein>
    <submittedName>
        <fullName evidence="4">Iron-regulated ABC transporter permease protein SufD</fullName>
    </submittedName>
</protein>
<dbReference type="PANTHER" id="PTHR43575:SF1">
    <property type="entry name" value="PROTEIN ABCI7, CHLOROPLASTIC"/>
    <property type="match status" value="1"/>
</dbReference>
<dbReference type="PANTHER" id="PTHR43575">
    <property type="entry name" value="PROTEIN ABCI7, CHLOROPLASTIC"/>
    <property type="match status" value="1"/>
</dbReference>
<dbReference type="OrthoDB" id="9768262at2"/>
<dbReference type="InterPro" id="IPR055346">
    <property type="entry name" value="Fe-S_cluster_assembly_SufBD"/>
</dbReference>
<dbReference type="Proteomes" id="UP000236454">
    <property type="component" value="Unassembled WGS sequence"/>
</dbReference>
<dbReference type="NCBIfam" id="TIGR01981">
    <property type="entry name" value="sufD"/>
    <property type="match status" value="1"/>
</dbReference>
<proteinExistence type="inferred from homology"/>
<keyword evidence="5" id="KW-1185">Reference proteome</keyword>
<dbReference type="Pfam" id="PF19295">
    <property type="entry name" value="SufBD_N"/>
    <property type="match status" value="1"/>
</dbReference>